<name>A0ACB7GMK9_MANES</name>
<dbReference type="EMBL" id="CM004399">
    <property type="protein sequence ID" value="KAG8640970.1"/>
    <property type="molecule type" value="Genomic_DNA"/>
</dbReference>
<evidence type="ECO:0000313" key="2">
    <source>
        <dbReference type="Proteomes" id="UP000091857"/>
    </source>
</evidence>
<keyword evidence="2" id="KW-1185">Reference proteome</keyword>
<proteinExistence type="predicted"/>
<sequence>MSNQPPITSSQTKVREATFKTKRKSMKPRSTVWDHFTKFVNNTGTQKGKCNYCDKEFFSDPKKNGTTSLRNHIFACIKNLHSMTTRQSQLSLQPTCSTQEGGGTQIGTLSSWHFDQNLPFMFVEGEGFREWVEYTQPRFRIPSHWTVSRDRYDFQRVCITTDTWTSLQRNNYMCVPAHFIDDNWTLQKKIINFCPITSHKGDDIGMAIESCLLSWGIKRVFTVTVDNASSNDVAISFLKRKINAWRFSILSCKYLHMRCIAHIINLVVIDGMKDGLTPIKKVRDAVRYIRQSPTRLQRFKACCEMEGIQSKSFLCLDVSTRCNYTYLILSSALKFENAFDRYATVDPYFKIDLQSCEGNGVADSLEWEYIGKNVEFLGHFYELTLRISGSRYIISNIFFDEISSVDCLLQEWKSSNNLELSWNPDKMNKIIYIAVVVDPRYQLEFMHFALLTVYGKEKGTELAKKVKLFVESIEEGTKKKPRMRLGHQFMQHKIEIGEAKSKSDLDSYLNEDILVLDEKEDFDKLKWWKMNANRFLILSHMVKDILAVPISTVVSESTFSTGCRVLDCFRSSLTPKIVEALICT</sequence>
<evidence type="ECO:0000313" key="1">
    <source>
        <dbReference type="EMBL" id="KAG8640970.1"/>
    </source>
</evidence>
<gene>
    <name evidence="1" type="ORF">MANES_13G091744v8</name>
</gene>
<accession>A0ACB7GMK9</accession>
<protein>
    <submittedName>
        <fullName evidence="1">Uncharacterized protein</fullName>
    </submittedName>
</protein>
<dbReference type="Proteomes" id="UP000091857">
    <property type="component" value="Chromosome 13"/>
</dbReference>
<organism evidence="1 2">
    <name type="scientific">Manihot esculenta</name>
    <name type="common">Cassava</name>
    <name type="synonym">Jatropha manihot</name>
    <dbReference type="NCBI Taxonomy" id="3983"/>
    <lineage>
        <taxon>Eukaryota</taxon>
        <taxon>Viridiplantae</taxon>
        <taxon>Streptophyta</taxon>
        <taxon>Embryophyta</taxon>
        <taxon>Tracheophyta</taxon>
        <taxon>Spermatophyta</taxon>
        <taxon>Magnoliopsida</taxon>
        <taxon>eudicotyledons</taxon>
        <taxon>Gunneridae</taxon>
        <taxon>Pentapetalae</taxon>
        <taxon>rosids</taxon>
        <taxon>fabids</taxon>
        <taxon>Malpighiales</taxon>
        <taxon>Euphorbiaceae</taxon>
        <taxon>Crotonoideae</taxon>
        <taxon>Manihoteae</taxon>
        <taxon>Manihot</taxon>
    </lineage>
</organism>
<reference evidence="2" key="1">
    <citation type="journal article" date="2016" name="Nat. Biotechnol.">
        <title>Sequencing wild and cultivated cassava and related species reveals extensive interspecific hybridization and genetic diversity.</title>
        <authorList>
            <person name="Bredeson J.V."/>
            <person name="Lyons J.B."/>
            <person name="Prochnik S.E."/>
            <person name="Wu G.A."/>
            <person name="Ha C.M."/>
            <person name="Edsinger-Gonzales E."/>
            <person name="Grimwood J."/>
            <person name="Schmutz J."/>
            <person name="Rabbi I.Y."/>
            <person name="Egesi C."/>
            <person name="Nauluvula P."/>
            <person name="Lebot V."/>
            <person name="Ndunguru J."/>
            <person name="Mkamilo G."/>
            <person name="Bart R.S."/>
            <person name="Setter T.L."/>
            <person name="Gleadow R.M."/>
            <person name="Kulakow P."/>
            <person name="Ferguson M.E."/>
            <person name="Rounsley S."/>
            <person name="Rokhsar D.S."/>
        </authorList>
    </citation>
    <scope>NUCLEOTIDE SEQUENCE [LARGE SCALE GENOMIC DNA]</scope>
    <source>
        <strain evidence="2">cv. AM560-2</strain>
    </source>
</reference>
<comment type="caution">
    <text evidence="1">The sequence shown here is derived from an EMBL/GenBank/DDBJ whole genome shotgun (WGS) entry which is preliminary data.</text>
</comment>